<comment type="caution">
    <text evidence="1">The sequence shown here is derived from an EMBL/GenBank/DDBJ whole genome shotgun (WGS) entry which is preliminary data.</text>
</comment>
<dbReference type="AlphaFoldDB" id="A0A840DIP6"/>
<evidence type="ECO:0000313" key="1">
    <source>
        <dbReference type="EMBL" id="MBB4071593.1"/>
    </source>
</evidence>
<dbReference type="Proteomes" id="UP000571183">
    <property type="component" value="Unassembled WGS sequence"/>
</dbReference>
<name>A0A840DIP6_9MICO</name>
<dbReference type="EMBL" id="JACIFD010000007">
    <property type="protein sequence ID" value="MBB4071593.1"/>
    <property type="molecule type" value="Genomic_DNA"/>
</dbReference>
<reference evidence="1 2" key="1">
    <citation type="submission" date="2020-08" db="EMBL/GenBank/DDBJ databases">
        <title>Sequencing the genomes of 1000 actinobacteria strains.</title>
        <authorList>
            <person name="Klenk H.-P."/>
        </authorList>
    </citation>
    <scope>NUCLEOTIDE SEQUENCE [LARGE SCALE GENOMIC DNA]</scope>
    <source>
        <strain evidence="1 2">DSM 27064</strain>
    </source>
</reference>
<evidence type="ECO:0000313" key="2">
    <source>
        <dbReference type="Proteomes" id="UP000571183"/>
    </source>
</evidence>
<dbReference type="RefSeq" id="WP_183304624.1">
    <property type="nucleotide sequence ID" value="NZ_JACIFD010000007.1"/>
</dbReference>
<organism evidence="1 2">
    <name type="scientific">Canibacter oris</name>
    <dbReference type="NCBI Taxonomy" id="1365628"/>
    <lineage>
        <taxon>Bacteria</taxon>
        <taxon>Bacillati</taxon>
        <taxon>Actinomycetota</taxon>
        <taxon>Actinomycetes</taxon>
        <taxon>Micrococcales</taxon>
        <taxon>Microbacteriaceae</taxon>
        <taxon>Canibacter</taxon>
    </lineage>
</organism>
<gene>
    <name evidence="1" type="ORF">F5897_000901</name>
</gene>
<protein>
    <submittedName>
        <fullName evidence="1">Uncharacterized protein</fullName>
    </submittedName>
</protein>
<proteinExistence type="predicted"/>
<keyword evidence="2" id="KW-1185">Reference proteome</keyword>
<accession>A0A840DIP6</accession>
<sequence>MARILITVKTSPQPSGSYGDTVCVAGVRLDTASPEWIRLYPVPFNYLPKALQFSKYDIVEVELGEPSNDLRPETRTPDLQKMIKIEHLKKWKSRWQLLQNLQEDSVCGLIAGATRDANAQSLGWVKPREVGMRFAVNEGWTQKELKKMELNTDRVTLPGMVIDRPTMARILEAPRFKVFYTFKCVEKECRGHKMQILDWELSELQRRSKHLSDEQLKQNIREKFLDQMHNSTRETRLFVGNIHNPAMRRSFCVLGVFYPPKKDIQQYLPDQNRLFDELL</sequence>